<evidence type="ECO:0000256" key="3">
    <source>
        <dbReference type="ARBA" id="ARBA00022692"/>
    </source>
</evidence>
<evidence type="ECO:0000259" key="7">
    <source>
        <dbReference type="Pfam" id="PF02687"/>
    </source>
</evidence>
<comment type="caution">
    <text evidence="9">The sequence shown here is derived from an EMBL/GenBank/DDBJ whole genome shotgun (WGS) entry which is preliminary data.</text>
</comment>
<dbReference type="PANTHER" id="PTHR30572:SF18">
    <property type="entry name" value="ABC-TYPE MACROLIDE FAMILY EXPORT SYSTEM PERMEASE COMPONENT 2"/>
    <property type="match status" value="1"/>
</dbReference>
<dbReference type="Proteomes" id="UP000075615">
    <property type="component" value="Unassembled WGS sequence"/>
</dbReference>
<keyword evidence="5 6" id="KW-0472">Membrane</keyword>
<sequence length="858" mass="96875">MDSYKNPPRWALRLLQEVCPSDIAEEVEGDLFEAYQWRLAEKGQNYAKRKYIFEVLRCLRYYRIKVRTQNSSVMLIQNYFKTGLRFLWKTKGYSSLNIFGLALGIAISWLAYIFVSDEYSFDAFYPNASQIYRTTASISFNDNTDNFAGASYIMGEELPRQVPEIIHSSRFKNGSILVKFGEEYFNQVIHYADPDFFEMFSVPMVVGNHGAFTDPSSVVISESVAKRMGIESNLSNAELITTNGSEEARFNIVGIYKDFPQNTSIRPQVLFPFSYWANNNQERLNTWFDINMNVFFQLDEQSSADQVSEKITKVLLLNEDFDQAVVGLQLQALTDIHLDPNLSTGNGVSARGDNQQIVIIITIGIFCLLISCVNYANFAVGNYQVRLKEVALRKVFGAKTGSVFKQFITEAFISTFLALVISVLFIYLILPGFASYANKQYDLNMVFNSEMLIGGLTLMLVATILAGLYPALLLARYKMVHGLKGKAKLGGKNYLSRGLISLQFAISVFLIAGMLTMNKQLNFMLNQDIGYHGENVIKLFRPIDDEQAHAAFKNDLLKISGVENVSIASGYNGTNYKDDDGNNIDVGHARVDPDYLEVLKMKILEGRNFNRNLPTDFTEAILVNETFVKQQNLENPIGQQINFEYGDFKKPTIIGVVKDFNFESLHTNVSPMLLYMGKELLTYNTYIKTSGVNPQILQQIEDVHRAHFSPYPLSYTFLEDDITKQYELETSIQKIAQVGSIAAIFLSCVGLLGFVGTQVRQKMKEVSIRKAVGADGNHIFSLFAQKYIVLLSLGIIIGMTCAFYFISSWLDNFAEHIEFGLDIVSISIAVVILVAALTIFSQLYRAIKLNPVKYLKEE</sequence>
<accession>A0A150XX82</accession>
<dbReference type="InterPro" id="IPR025857">
    <property type="entry name" value="MacB_PCD"/>
</dbReference>
<feature type="domain" description="MacB-like periplasmic core" evidence="8">
    <location>
        <begin position="505"/>
        <end position="662"/>
    </location>
</feature>
<dbReference type="GO" id="GO:0022857">
    <property type="term" value="F:transmembrane transporter activity"/>
    <property type="evidence" value="ECO:0007669"/>
    <property type="project" value="TreeGrafter"/>
</dbReference>
<feature type="transmembrane region" description="Helical" evidence="6">
    <location>
        <begin position="735"/>
        <end position="755"/>
    </location>
</feature>
<protein>
    <recommendedName>
        <fullName evidence="11">ABC3 transporter permease protein domain-containing protein</fullName>
    </recommendedName>
</protein>
<feature type="transmembrane region" description="Helical" evidence="6">
    <location>
        <begin position="819"/>
        <end position="840"/>
    </location>
</feature>
<feature type="transmembrane region" description="Helical" evidence="6">
    <location>
        <begin position="787"/>
        <end position="807"/>
    </location>
</feature>
<evidence type="ECO:0000313" key="10">
    <source>
        <dbReference type="Proteomes" id="UP000075615"/>
    </source>
</evidence>
<feature type="domain" description="MacB-like periplasmic core" evidence="8">
    <location>
        <begin position="94"/>
        <end position="313"/>
    </location>
</feature>
<keyword evidence="10" id="KW-1185">Reference proteome</keyword>
<dbReference type="InterPro" id="IPR003838">
    <property type="entry name" value="ABC3_permease_C"/>
</dbReference>
<keyword evidence="3 6" id="KW-0812">Transmembrane</keyword>
<name>A0A150XX82_9BACT</name>
<dbReference type="Pfam" id="PF12704">
    <property type="entry name" value="MacB_PCD"/>
    <property type="match status" value="2"/>
</dbReference>
<dbReference type="NCBIfam" id="NF038404">
    <property type="entry name" value="perm_prefix_2"/>
    <property type="match status" value="1"/>
</dbReference>
<dbReference type="OrthoDB" id="973086at2"/>
<comment type="subcellular location">
    <subcellularLocation>
        <location evidence="1">Cell membrane</location>
        <topology evidence="1">Multi-pass membrane protein</topology>
    </subcellularLocation>
</comment>
<dbReference type="AlphaFoldDB" id="A0A150XX82"/>
<feature type="transmembrane region" description="Helical" evidence="6">
    <location>
        <begin position="95"/>
        <end position="115"/>
    </location>
</feature>
<keyword evidence="2" id="KW-1003">Cell membrane</keyword>
<feature type="domain" description="ABC3 transporter permease C-terminal" evidence="7">
    <location>
        <begin position="362"/>
        <end position="477"/>
    </location>
</feature>
<evidence type="ECO:0000256" key="6">
    <source>
        <dbReference type="SAM" id="Phobius"/>
    </source>
</evidence>
<feature type="domain" description="ABC3 transporter permease C-terminal" evidence="7">
    <location>
        <begin position="740"/>
        <end position="851"/>
    </location>
</feature>
<feature type="transmembrane region" description="Helical" evidence="6">
    <location>
        <begin position="494"/>
        <end position="517"/>
    </location>
</feature>
<proteinExistence type="predicted"/>
<feature type="transmembrane region" description="Helical" evidence="6">
    <location>
        <begin position="453"/>
        <end position="474"/>
    </location>
</feature>
<dbReference type="GO" id="GO:0005886">
    <property type="term" value="C:plasma membrane"/>
    <property type="evidence" value="ECO:0007669"/>
    <property type="project" value="UniProtKB-SubCell"/>
</dbReference>
<dbReference type="Pfam" id="PF02687">
    <property type="entry name" value="FtsX"/>
    <property type="match status" value="2"/>
</dbReference>
<dbReference type="EMBL" id="LRDB01000001">
    <property type="protein sequence ID" value="KYG83235.1"/>
    <property type="molecule type" value="Genomic_DNA"/>
</dbReference>
<gene>
    <name evidence="9" type="ORF">AWN68_00020</name>
</gene>
<evidence type="ECO:0000256" key="4">
    <source>
        <dbReference type="ARBA" id="ARBA00022989"/>
    </source>
</evidence>
<reference evidence="9 10" key="1">
    <citation type="submission" date="2016-01" db="EMBL/GenBank/DDBJ databases">
        <title>Genome sequencing of Roseivirga echinicomitans KMM 6058.</title>
        <authorList>
            <person name="Selvaratnam C."/>
            <person name="Thevarajoo S."/>
            <person name="Goh K.M."/>
            <person name="Ee R."/>
            <person name="Chan K.-G."/>
            <person name="Chong C.S."/>
        </authorList>
    </citation>
    <scope>NUCLEOTIDE SEQUENCE [LARGE SCALE GENOMIC DNA]</scope>
    <source>
        <strain evidence="9 10">KMM 6058</strain>
    </source>
</reference>
<evidence type="ECO:0008006" key="11">
    <source>
        <dbReference type="Google" id="ProtNLM"/>
    </source>
</evidence>
<organism evidence="9 10">
    <name type="scientific">Roseivirga echinicomitans</name>
    <dbReference type="NCBI Taxonomy" id="296218"/>
    <lineage>
        <taxon>Bacteria</taxon>
        <taxon>Pseudomonadati</taxon>
        <taxon>Bacteroidota</taxon>
        <taxon>Cytophagia</taxon>
        <taxon>Cytophagales</taxon>
        <taxon>Roseivirgaceae</taxon>
        <taxon>Roseivirga</taxon>
    </lineage>
</organism>
<feature type="transmembrane region" description="Helical" evidence="6">
    <location>
        <begin position="411"/>
        <end position="433"/>
    </location>
</feature>
<evidence type="ECO:0000256" key="2">
    <source>
        <dbReference type="ARBA" id="ARBA00022475"/>
    </source>
</evidence>
<dbReference type="PANTHER" id="PTHR30572">
    <property type="entry name" value="MEMBRANE COMPONENT OF TRANSPORTER-RELATED"/>
    <property type="match status" value="1"/>
</dbReference>
<dbReference type="InterPro" id="IPR050250">
    <property type="entry name" value="Macrolide_Exporter_MacB"/>
</dbReference>
<evidence type="ECO:0000256" key="5">
    <source>
        <dbReference type="ARBA" id="ARBA00023136"/>
    </source>
</evidence>
<dbReference type="RefSeq" id="WP_068409780.1">
    <property type="nucleotide sequence ID" value="NZ_LRDB01000001.1"/>
</dbReference>
<dbReference type="InterPro" id="IPR047699">
    <property type="entry name" value="Permease_put_prefix"/>
</dbReference>
<evidence type="ECO:0000259" key="8">
    <source>
        <dbReference type="Pfam" id="PF12704"/>
    </source>
</evidence>
<feature type="transmembrane region" description="Helical" evidence="6">
    <location>
        <begin position="357"/>
        <end position="378"/>
    </location>
</feature>
<dbReference type="STRING" id="296218.AWN68_00020"/>
<evidence type="ECO:0000313" key="9">
    <source>
        <dbReference type="EMBL" id="KYG83235.1"/>
    </source>
</evidence>
<keyword evidence="4 6" id="KW-1133">Transmembrane helix</keyword>
<evidence type="ECO:0000256" key="1">
    <source>
        <dbReference type="ARBA" id="ARBA00004651"/>
    </source>
</evidence>